<proteinExistence type="predicted"/>
<evidence type="ECO:0000313" key="1">
    <source>
        <dbReference type="EMBL" id="CAB4241531.1"/>
    </source>
</evidence>
<accession>A0A6J5TAA1</accession>
<dbReference type="EMBL" id="LR797824">
    <property type="protein sequence ID" value="CAB4241531.1"/>
    <property type="molecule type" value="Genomic_DNA"/>
</dbReference>
<protein>
    <submittedName>
        <fullName evidence="1">Uncharacterized protein</fullName>
    </submittedName>
</protein>
<sequence length="124" mass="14767">MDNKVKEFLERFPFMSLVRYGDQELVGIIQNSDHIVVTMYVYNLLKDGEDKTLFVECGEEWWWGSNRLIPINIVLKEPMRRFSYALKTYSSKDFEVLYGHQTSLVNVITKRTKRRQISLVRKLD</sequence>
<name>A0A6J5TAA1_9CAUD</name>
<gene>
    <name evidence="1" type="ORF">UFOVP71_69</name>
</gene>
<organism evidence="1">
    <name type="scientific">uncultured Caudovirales phage</name>
    <dbReference type="NCBI Taxonomy" id="2100421"/>
    <lineage>
        <taxon>Viruses</taxon>
        <taxon>Duplodnaviria</taxon>
        <taxon>Heunggongvirae</taxon>
        <taxon>Uroviricota</taxon>
        <taxon>Caudoviricetes</taxon>
        <taxon>Peduoviridae</taxon>
        <taxon>Maltschvirus</taxon>
        <taxon>Maltschvirus maltsch</taxon>
    </lineage>
</organism>
<reference evidence="1" key="1">
    <citation type="submission" date="2020-05" db="EMBL/GenBank/DDBJ databases">
        <authorList>
            <person name="Chiriac C."/>
            <person name="Salcher M."/>
            <person name="Ghai R."/>
            <person name="Kavagutti S V."/>
        </authorList>
    </citation>
    <scope>NUCLEOTIDE SEQUENCE</scope>
</reference>